<proteinExistence type="predicted"/>
<evidence type="ECO:0000256" key="1">
    <source>
        <dbReference type="SAM" id="Phobius"/>
    </source>
</evidence>
<reference evidence="2 3" key="1">
    <citation type="submission" date="2016-02" db="EMBL/GenBank/DDBJ databases">
        <title>Secondary metabolites in Legionella.</title>
        <authorList>
            <person name="Tobias N.J."/>
            <person name="Bode H.B."/>
        </authorList>
    </citation>
    <scope>NUCLEOTIDE SEQUENCE [LARGE SCALE GENOMIC DNA]</scope>
    <source>
        <strain evidence="2 3">DSM 19216</strain>
    </source>
</reference>
<evidence type="ECO:0000313" key="2">
    <source>
        <dbReference type="EMBL" id="OEH48353.1"/>
    </source>
</evidence>
<dbReference type="AlphaFoldDB" id="A0A1E5JVE5"/>
<sequence>MNKEYTNDKIELCFSIIIPNYLSIVSYILV</sequence>
<keyword evidence="1" id="KW-0812">Transmembrane</keyword>
<keyword evidence="1" id="KW-0472">Membrane</keyword>
<comment type="caution">
    <text evidence="2">The sequence shown here is derived from an EMBL/GenBank/DDBJ whole genome shotgun (WGS) entry which is preliminary data.</text>
</comment>
<organism evidence="2 3">
    <name type="scientific">Legionella parisiensis</name>
    <dbReference type="NCBI Taxonomy" id="45071"/>
    <lineage>
        <taxon>Bacteria</taxon>
        <taxon>Pseudomonadati</taxon>
        <taxon>Pseudomonadota</taxon>
        <taxon>Gammaproteobacteria</taxon>
        <taxon>Legionellales</taxon>
        <taxon>Legionellaceae</taxon>
        <taxon>Legionella</taxon>
    </lineage>
</organism>
<evidence type="ECO:0000313" key="3">
    <source>
        <dbReference type="Proteomes" id="UP000095229"/>
    </source>
</evidence>
<keyword evidence="1" id="KW-1133">Transmembrane helix</keyword>
<feature type="transmembrane region" description="Helical" evidence="1">
    <location>
        <begin position="12"/>
        <end position="29"/>
    </location>
</feature>
<keyword evidence="3" id="KW-1185">Reference proteome</keyword>
<name>A0A1E5JVE5_9GAMM</name>
<dbReference type="EMBL" id="LSOG01000018">
    <property type="protein sequence ID" value="OEH48353.1"/>
    <property type="molecule type" value="Genomic_DNA"/>
</dbReference>
<gene>
    <name evidence="2" type="ORF">lpari_00609</name>
</gene>
<protein>
    <submittedName>
        <fullName evidence="2">Uncharacterized protein</fullName>
    </submittedName>
</protein>
<accession>A0A1E5JVE5</accession>
<dbReference type="Proteomes" id="UP000095229">
    <property type="component" value="Unassembled WGS sequence"/>
</dbReference>